<organism evidence="2 3">
    <name type="scientific">Vibrio aestuarianus</name>
    <dbReference type="NCBI Taxonomy" id="28171"/>
    <lineage>
        <taxon>Bacteria</taxon>
        <taxon>Pseudomonadati</taxon>
        <taxon>Pseudomonadota</taxon>
        <taxon>Gammaproteobacteria</taxon>
        <taxon>Vibrionales</taxon>
        <taxon>Vibrionaceae</taxon>
        <taxon>Vibrio</taxon>
    </lineage>
</organism>
<protein>
    <submittedName>
        <fullName evidence="2">Uncharacterized protein</fullName>
    </submittedName>
</protein>
<gene>
    <name evidence="2" type="ORF">L9W94_01655</name>
</gene>
<sequence length="323" mass="36227">MSDDNHPEPTRNTYQVPLLPGRWFELTWGEALTSTARIGEALQQDKVVKVVGLQSGRHADQLMHQIAQHFSLEDSLELQAGYATSKGHRRNVGEYFMTVYDRDDYRVISPHSEGSSYAGMQMAAFYCERNDTDGGETVLLQVDQDSPQWASLRERKTKALCTRALTPADAAKLKRMFQVDSAYPVTAQDEIVSEHKVTPELTLVHVLTPLCPIYSRLAEKEVFTYWDTVESVDAHSPQAFAETLANLGLLKLPELGTSLAAFDDAYKRRLTTVAVRYQDLFQGMLVHKLQPGEMILFNNMTWAHAVNNWTPGSGERTVSAAFA</sequence>
<name>A0A9X4INL3_9VIBR</name>
<dbReference type="EMBL" id="JAKNBA010000002">
    <property type="protein sequence ID" value="MDE1240866.1"/>
    <property type="molecule type" value="Genomic_DNA"/>
</dbReference>
<dbReference type="GO" id="GO:0016706">
    <property type="term" value="F:2-oxoglutarate-dependent dioxygenase activity"/>
    <property type="evidence" value="ECO:0007669"/>
    <property type="project" value="UniProtKB-ARBA"/>
</dbReference>
<dbReference type="InterPro" id="IPR042098">
    <property type="entry name" value="TauD-like_sf"/>
</dbReference>
<evidence type="ECO:0000313" key="3">
    <source>
        <dbReference type="Proteomes" id="UP001140979"/>
    </source>
</evidence>
<dbReference type="AlphaFoldDB" id="A0A9X4INL3"/>
<comment type="caution">
    <text evidence="2">The sequence shown here is derived from an EMBL/GenBank/DDBJ whole genome shotgun (WGS) entry which is preliminary data.</text>
</comment>
<proteinExistence type="predicted"/>
<accession>A0A9X4INL3</accession>
<dbReference type="Proteomes" id="UP001140979">
    <property type="component" value="Unassembled WGS sequence"/>
</dbReference>
<evidence type="ECO:0000313" key="2">
    <source>
        <dbReference type="EMBL" id="MDE1240866.1"/>
    </source>
</evidence>
<reference evidence="2" key="1">
    <citation type="submission" date="2022-02" db="EMBL/GenBank/DDBJ databases">
        <title>Emergence and expansion in Europe of a Vibrio aestuarianus clonal complex pathogenic for oysters.</title>
        <authorList>
            <person name="Mesnil A."/>
            <person name="Travers M.-A."/>
        </authorList>
    </citation>
    <scope>NUCLEOTIDE SEQUENCE</scope>
    <source>
        <strain evidence="2">19_064_11T1</strain>
    </source>
</reference>
<dbReference type="SUPFAM" id="SSF51197">
    <property type="entry name" value="Clavaminate synthase-like"/>
    <property type="match status" value="1"/>
</dbReference>
<dbReference type="RefSeq" id="WP_274682484.1">
    <property type="nucleotide sequence ID" value="NZ_JAKNBA010000002.1"/>
</dbReference>
<evidence type="ECO:0000256" key="1">
    <source>
        <dbReference type="ARBA" id="ARBA00023002"/>
    </source>
</evidence>
<keyword evidence="1" id="KW-0560">Oxidoreductase</keyword>
<dbReference type="Gene3D" id="3.60.130.10">
    <property type="entry name" value="Clavaminate synthase-like"/>
    <property type="match status" value="1"/>
</dbReference>